<name>A0A1B6L683_9HEMI</name>
<evidence type="ECO:0000256" key="2">
    <source>
        <dbReference type="SAM" id="Phobius"/>
    </source>
</evidence>
<keyword evidence="3" id="KW-0732">Signal</keyword>
<feature type="non-terminal residue" evidence="4">
    <location>
        <position position="1"/>
    </location>
</feature>
<gene>
    <name evidence="4" type="ORF">g.51891</name>
</gene>
<keyword evidence="2" id="KW-0472">Membrane</keyword>
<feature type="compositionally biased region" description="Polar residues" evidence="1">
    <location>
        <begin position="86"/>
        <end position="99"/>
    </location>
</feature>
<evidence type="ECO:0000256" key="3">
    <source>
        <dbReference type="SAM" id="SignalP"/>
    </source>
</evidence>
<keyword evidence="2" id="KW-1133">Transmembrane helix</keyword>
<proteinExistence type="predicted"/>
<organism evidence="4">
    <name type="scientific">Graphocephala atropunctata</name>
    <dbReference type="NCBI Taxonomy" id="36148"/>
    <lineage>
        <taxon>Eukaryota</taxon>
        <taxon>Metazoa</taxon>
        <taxon>Ecdysozoa</taxon>
        <taxon>Arthropoda</taxon>
        <taxon>Hexapoda</taxon>
        <taxon>Insecta</taxon>
        <taxon>Pterygota</taxon>
        <taxon>Neoptera</taxon>
        <taxon>Paraneoptera</taxon>
        <taxon>Hemiptera</taxon>
        <taxon>Auchenorrhyncha</taxon>
        <taxon>Membracoidea</taxon>
        <taxon>Cicadellidae</taxon>
        <taxon>Cicadellinae</taxon>
        <taxon>Cicadellini</taxon>
        <taxon>Graphocephala</taxon>
    </lineage>
</organism>
<keyword evidence="2" id="KW-0812">Transmembrane</keyword>
<evidence type="ECO:0000256" key="1">
    <source>
        <dbReference type="SAM" id="MobiDB-lite"/>
    </source>
</evidence>
<dbReference type="AlphaFoldDB" id="A0A1B6L683"/>
<evidence type="ECO:0000313" key="4">
    <source>
        <dbReference type="EMBL" id="JAT19233.1"/>
    </source>
</evidence>
<reference evidence="4" key="1">
    <citation type="submission" date="2015-11" db="EMBL/GenBank/DDBJ databases">
        <title>De novo transcriptome assembly of four potential Pierce s Disease insect vectors from Arizona vineyards.</title>
        <authorList>
            <person name="Tassone E.E."/>
        </authorList>
    </citation>
    <scope>NUCLEOTIDE SEQUENCE</scope>
</reference>
<sequence>WITLMLFLVIQWRLIMYLLVPPPATGFKDVLILQTEVKTLMNRFYSPTGKLLAFCLILTSQIGMFSFIISLSHHYKKEEKAKRTSMRSSMHASVQRSTLKSNQPIHVWQSTLLK</sequence>
<feature type="non-terminal residue" evidence="4">
    <location>
        <position position="114"/>
    </location>
</feature>
<dbReference type="EMBL" id="GEBQ01020744">
    <property type="protein sequence ID" value="JAT19233.1"/>
    <property type="molecule type" value="Transcribed_RNA"/>
</dbReference>
<feature type="signal peptide" evidence="3">
    <location>
        <begin position="1"/>
        <end position="26"/>
    </location>
</feature>
<protein>
    <submittedName>
        <fullName evidence="4">Uncharacterized protein</fullName>
    </submittedName>
</protein>
<feature type="transmembrane region" description="Helical" evidence="2">
    <location>
        <begin position="50"/>
        <end position="72"/>
    </location>
</feature>
<feature type="region of interest" description="Disordered" evidence="1">
    <location>
        <begin position="80"/>
        <end position="99"/>
    </location>
</feature>
<accession>A0A1B6L683</accession>
<feature type="chain" id="PRO_5008587210" evidence="3">
    <location>
        <begin position="27"/>
        <end position="114"/>
    </location>
</feature>